<evidence type="ECO:0000313" key="2">
    <source>
        <dbReference type="EMBL" id="CAH9093634.1"/>
    </source>
</evidence>
<gene>
    <name evidence="2" type="ORF">CEPIT_LOCUS12617</name>
    <name evidence="3" type="ORF">CEPIT_LOCUS35200</name>
</gene>
<sequence>MLKKKTLEPLHKVITDYEYFSGQLISKDTSFYLISKHAKPYNCNIIDSIFKIKKGKFPFNYLGTNIHSGRTLNSHFDHVIAKIDNKLAGWKHKLLTVEGRMILIIHVLSSLPLYHMAVSPFPKSIIYNIERKCSNFLWDRKDDQKKHIWRSWDKCCHPVTENGLGFRNLNHIQSAFFLKLWWKVKNGTGLWASWANSLSDLSRSVMFNALNSVEHIFSANCRIQVQKGNNSFWYDNWCDIGPLYQYREDIPTALGNITIKYAMSGKTLNPQVRNCLPRYVIDNIHAMNIRFTDQEDNYIWQPCSDGNFSFSSAYDVIRPKKTLLPLAKYIWNNRIPKKNSFFLWRLTNNLLPFEDKLTQFGIFGPFKCPLCLNEDSIDHFFLDCNFSSNIWQHFETVLNFPSFKRTTFSNYITKWYKGYKSHIKDLNYIVPNIITWQLWKIRNNYLYDDKKANFSEAIKAIKNDIFVMSVANPLIAHGPNVPFNIHTIFPKKTAQPTISYWTKPPPTYLKINIAARILTPTLNRTAALIRDEKGNYFGHATHLSNKTHITFALYDAILYFIQFFKNSHLNNVVLEIDNREVYEGITGLSLHHWKY</sequence>
<keyword evidence="4" id="KW-1185">Reference proteome</keyword>
<dbReference type="InterPro" id="IPR026960">
    <property type="entry name" value="RVT-Znf"/>
</dbReference>
<dbReference type="Pfam" id="PF13966">
    <property type="entry name" value="zf-RVT"/>
    <property type="match status" value="1"/>
</dbReference>
<evidence type="ECO:0000313" key="4">
    <source>
        <dbReference type="Proteomes" id="UP001152523"/>
    </source>
</evidence>
<dbReference type="Proteomes" id="UP001152523">
    <property type="component" value="Unassembled WGS sequence"/>
</dbReference>
<feature type="domain" description="Reverse transcriptase zinc-binding" evidence="1">
    <location>
        <begin position="308"/>
        <end position="391"/>
    </location>
</feature>
<evidence type="ECO:0000259" key="1">
    <source>
        <dbReference type="Pfam" id="PF13966"/>
    </source>
</evidence>
<proteinExistence type="predicted"/>
<accession>A0AAV0DAB5</accession>
<reference evidence="2" key="1">
    <citation type="submission" date="2022-07" db="EMBL/GenBank/DDBJ databases">
        <authorList>
            <person name="Macas J."/>
            <person name="Novak P."/>
            <person name="Neumann P."/>
        </authorList>
    </citation>
    <scope>NUCLEOTIDE SEQUENCE</scope>
</reference>
<comment type="caution">
    <text evidence="2">The sequence shown here is derived from an EMBL/GenBank/DDBJ whole genome shotgun (WGS) entry which is preliminary data.</text>
</comment>
<evidence type="ECO:0000313" key="3">
    <source>
        <dbReference type="EMBL" id="CAH9136331.1"/>
    </source>
</evidence>
<dbReference type="EMBL" id="CAMAPF010000994">
    <property type="protein sequence ID" value="CAH9136331.1"/>
    <property type="molecule type" value="Genomic_DNA"/>
</dbReference>
<organism evidence="2 4">
    <name type="scientific">Cuscuta epithymum</name>
    <dbReference type="NCBI Taxonomy" id="186058"/>
    <lineage>
        <taxon>Eukaryota</taxon>
        <taxon>Viridiplantae</taxon>
        <taxon>Streptophyta</taxon>
        <taxon>Embryophyta</taxon>
        <taxon>Tracheophyta</taxon>
        <taxon>Spermatophyta</taxon>
        <taxon>Magnoliopsida</taxon>
        <taxon>eudicotyledons</taxon>
        <taxon>Gunneridae</taxon>
        <taxon>Pentapetalae</taxon>
        <taxon>asterids</taxon>
        <taxon>lamiids</taxon>
        <taxon>Solanales</taxon>
        <taxon>Convolvulaceae</taxon>
        <taxon>Cuscuteae</taxon>
        <taxon>Cuscuta</taxon>
        <taxon>Cuscuta subgen. Cuscuta</taxon>
    </lineage>
</organism>
<name>A0AAV0DAB5_9ASTE</name>
<dbReference type="PANTHER" id="PTHR33116">
    <property type="entry name" value="REVERSE TRANSCRIPTASE ZINC-BINDING DOMAIN-CONTAINING PROTEIN-RELATED-RELATED"/>
    <property type="match status" value="1"/>
</dbReference>
<dbReference type="EMBL" id="CAMAPF010000077">
    <property type="protein sequence ID" value="CAH9093634.1"/>
    <property type="molecule type" value="Genomic_DNA"/>
</dbReference>
<dbReference type="AlphaFoldDB" id="A0AAV0DAB5"/>
<dbReference type="PANTHER" id="PTHR33116:SF80">
    <property type="entry name" value="REVERSE TRANSCRIPTASE ZINC-BINDING DOMAIN-CONTAINING PROTEIN"/>
    <property type="match status" value="1"/>
</dbReference>
<protein>
    <recommendedName>
        <fullName evidence="1">Reverse transcriptase zinc-binding domain-containing protein</fullName>
    </recommendedName>
</protein>